<dbReference type="AlphaFoldDB" id="A0A7I7SCN7"/>
<reference evidence="1 2" key="1">
    <citation type="submission" date="2017-04" db="EMBL/GenBank/DDBJ databases">
        <title>The new phylogeny of genus Mycobacterium.</title>
        <authorList>
            <person name="Tortoli E."/>
            <person name="Trovato A."/>
            <person name="Cirillo D.M."/>
        </authorList>
    </citation>
    <scope>NUCLEOTIDE SEQUENCE [LARGE SCALE GENOMIC DNA]</scope>
    <source>
        <strain evidence="1 2">KCTC 19819</strain>
    </source>
</reference>
<proteinExistence type="predicted"/>
<name>A0A7I7SCN7_9MYCO</name>
<dbReference type="PANTHER" id="PTHR33371">
    <property type="entry name" value="INTERMEMBRANE PHOSPHOLIPID TRANSPORT SYSTEM BINDING PROTEIN MLAD-RELATED"/>
    <property type="match status" value="1"/>
</dbReference>
<evidence type="ECO:0000313" key="2">
    <source>
        <dbReference type="Proteomes" id="UP000193577"/>
    </source>
</evidence>
<accession>A0A7I7SCN7</accession>
<organism evidence="1 2">
    <name type="scientific">Mycolicibacillus koreensis</name>
    <dbReference type="NCBI Taxonomy" id="1069220"/>
    <lineage>
        <taxon>Bacteria</taxon>
        <taxon>Bacillati</taxon>
        <taxon>Actinomycetota</taxon>
        <taxon>Actinomycetes</taxon>
        <taxon>Mycobacteriales</taxon>
        <taxon>Mycobacteriaceae</taxon>
        <taxon>Mycolicibacillus</taxon>
    </lineage>
</organism>
<sequence length="379" mass="40013">MRRQIKLIILSGAILLVLAITGMAAVGPTLLTRIPSVSLNKVTVTAQFADAVGLYSGNGVSVLGMEVGKVRSITPKGGYVEVKLAIDPGVDIPADVEAVTVSTSVLTDRHVELTPPYSGGPRLKDGDIIGVNNTRTPVEFERTLAMMHKLGSALHADENNQGPLGEFVELGSQITLANGTDIKDTLARLSKALEVGSDKGAQSKKNIQAIITNVAELSKAASDNDAALREFGSYVHALGDVLAAENLGAGLTGAKINQLLAETSRLLEGNQERLKGSFSDVRGIADVLTDNQRDLAELLDVGPLFVDNFYNIIDKEAGSLRAHLLVSKTLFNSQFGKEICNLMGLRQLACATGTMTDYGPDFGLGTMVDLMQDGIGEGP</sequence>
<comment type="caution">
    <text evidence="1">The sequence shown here is derived from an EMBL/GenBank/DDBJ whole genome shotgun (WGS) entry which is preliminary data.</text>
</comment>
<dbReference type="InterPro" id="IPR005693">
    <property type="entry name" value="Mce"/>
</dbReference>
<dbReference type="GO" id="GO:0005576">
    <property type="term" value="C:extracellular region"/>
    <property type="evidence" value="ECO:0007669"/>
    <property type="project" value="TreeGrafter"/>
</dbReference>
<protein>
    <submittedName>
        <fullName evidence="1">MCE family protein</fullName>
    </submittedName>
</protein>
<dbReference type="RefSeq" id="WP_069393377.1">
    <property type="nucleotide sequence ID" value="NZ_AP022594.1"/>
</dbReference>
<gene>
    <name evidence="1" type="ORF">B8W67_04680</name>
</gene>
<dbReference type="PANTHER" id="PTHR33371:SF4">
    <property type="entry name" value="INTERMEMBRANE PHOSPHOLIPID TRANSPORT SYSTEM BINDING PROTEIN MLAD"/>
    <property type="match status" value="1"/>
</dbReference>
<dbReference type="InterPro" id="IPR052336">
    <property type="entry name" value="MlaD_Phospholipid_Transporter"/>
</dbReference>
<dbReference type="InterPro" id="IPR003399">
    <property type="entry name" value="Mce/MlaD"/>
</dbReference>
<keyword evidence="2" id="KW-1185">Reference proteome</keyword>
<dbReference type="NCBIfam" id="TIGR00996">
    <property type="entry name" value="Mtu_fam_mce"/>
    <property type="match status" value="1"/>
</dbReference>
<dbReference type="Proteomes" id="UP000193577">
    <property type="component" value="Unassembled WGS sequence"/>
</dbReference>
<evidence type="ECO:0000313" key="1">
    <source>
        <dbReference type="EMBL" id="OSC34824.1"/>
    </source>
</evidence>
<dbReference type="Pfam" id="PF02470">
    <property type="entry name" value="MlaD"/>
    <property type="match status" value="1"/>
</dbReference>
<dbReference type="OrthoDB" id="4516955at2"/>
<dbReference type="EMBL" id="NCXO01000007">
    <property type="protein sequence ID" value="OSC34824.1"/>
    <property type="molecule type" value="Genomic_DNA"/>
</dbReference>